<evidence type="ECO:0000256" key="1">
    <source>
        <dbReference type="SAM" id="MobiDB-lite"/>
    </source>
</evidence>
<evidence type="ECO:0008006" key="5">
    <source>
        <dbReference type="Google" id="ProtNLM"/>
    </source>
</evidence>
<dbReference type="InParanoid" id="A0A0R0IF55"/>
<reference evidence="2" key="3">
    <citation type="submission" date="2018-07" db="EMBL/GenBank/DDBJ databases">
        <title>WGS assembly of Glycine max.</title>
        <authorList>
            <person name="Schmutz J."/>
            <person name="Cannon S."/>
            <person name="Schlueter J."/>
            <person name="Ma J."/>
            <person name="Mitros T."/>
            <person name="Nelson W."/>
            <person name="Hyten D."/>
            <person name="Song Q."/>
            <person name="Thelen J."/>
            <person name="Cheng J."/>
            <person name="Xu D."/>
            <person name="Hellsten U."/>
            <person name="May G."/>
            <person name="Yu Y."/>
            <person name="Sakurai T."/>
            <person name="Umezawa T."/>
            <person name="Bhattacharyya M."/>
            <person name="Sandhu D."/>
            <person name="Valliyodan B."/>
            <person name="Lindquist E."/>
            <person name="Peto M."/>
            <person name="Grant D."/>
            <person name="Shu S."/>
            <person name="Goodstein D."/>
            <person name="Barry K."/>
            <person name="Futrell-Griggs M."/>
            <person name="Abernathy B."/>
            <person name="Du J."/>
            <person name="Tian Z."/>
            <person name="Zhu L."/>
            <person name="Gill N."/>
            <person name="Joshi T."/>
            <person name="Libault M."/>
            <person name="Sethuraman A."/>
            <person name="Zhang X."/>
            <person name="Shinozaki K."/>
            <person name="Nguyen H."/>
            <person name="Wing R."/>
            <person name="Cregan P."/>
            <person name="Specht J."/>
            <person name="Grimwood J."/>
            <person name="Rokhsar D."/>
            <person name="Stacey G."/>
            <person name="Shoemaker R."/>
            <person name="Jackson S."/>
        </authorList>
    </citation>
    <scope>NUCLEOTIDE SEQUENCE</scope>
    <source>
        <tissue evidence="2">Callus</tissue>
    </source>
</reference>
<feature type="region of interest" description="Disordered" evidence="1">
    <location>
        <begin position="67"/>
        <end position="109"/>
    </location>
</feature>
<reference evidence="2 3" key="1">
    <citation type="journal article" date="2010" name="Nature">
        <title>Genome sequence of the palaeopolyploid soybean.</title>
        <authorList>
            <person name="Schmutz J."/>
            <person name="Cannon S.B."/>
            <person name="Schlueter J."/>
            <person name="Ma J."/>
            <person name="Mitros T."/>
            <person name="Nelson W."/>
            <person name="Hyten D.L."/>
            <person name="Song Q."/>
            <person name="Thelen J.J."/>
            <person name="Cheng J."/>
            <person name="Xu D."/>
            <person name="Hellsten U."/>
            <person name="May G.D."/>
            <person name="Yu Y."/>
            <person name="Sakurai T."/>
            <person name="Umezawa T."/>
            <person name="Bhattacharyya M.K."/>
            <person name="Sandhu D."/>
            <person name="Valliyodan B."/>
            <person name="Lindquist E."/>
            <person name="Peto M."/>
            <person name="Grant D."/>
            <person name="Shu S."/>
            <person name="Goodstein D."/>
            <person name="Barry K."/>
            <person name="Futrell-Griggs M."/>
            <person name="Abernathy B."/>
            <person name="Du J."/>
            <person name="Tian Z."/>
            <person name="Zhu L."/>
            <person name="Gill N."/>
            <person name="Joshi T."/>
            <person name="Libault M."/>
            <person name="Sethuraman A."/>
            <person name="Zhang X.-C."/>
            <person name="Shinozaki K."/>
            <person name="Nguyen H.T."/>
            <person name="Wing R.A."/>
            <person name="Cregan P."/>
            <person name="Specht J."/>
            <person name="Grimwood J."/>
            <person name="Rokhsar D."/>
            <person name="Stacey G."/>
            <person name="Shoemaker R.C."/>
            <person name="Jackson S.A."/>
        </authorList>
    </citation>
    <scope>NUCLEOTIDE SEQUENCE</scope>
    <source>
        <strain evidence="3">cv. Williams 82</strain>
        <tissue evidence="2">Callus</tissue>
    </source>
</reference>
<gene>
    <name evidence="2" type="ORF">GLYMA_09G094500</name>
</gene>
<dbReference type="EnsemblPlants" id="KRH37860">
    <property type="protein sequence ID" value="KRH37860"/>
    <property type="gene ID" value="GLYMA_09G094500"/>
</dbReference>
<accession>A0A0R0IF55</accession>
<organism evidence="2">
    <name type="scientific">Glycine max</name>
    <name type="common">Soybean</name>
    <name type="synonym">Glycine hispida</name>
    <dbReference type="NCBI Taxonomy" id="3847"/>
    <lineage>
        <taxon>Eukaryota</taxon>
        <taxon>Viridiplantae</taxon>
        <taxon>Streptophyta</taxon>
        <taxon>Embryophyta</taxon>
        <taxon>Tracheophyta</taxon>
        <taxon>Spermatophyta</taxon>
        <taxon>Magnoliopsida</taxon>
        <taxon>eudicotyledons</taxon>
        <taxon>Gunneridae</taxon>
        <taxon>Pentapetalae</taxon>
        <taxon>rosids</taxon>
        <taxon>fabids</taxon>
        <taxon>Fabales</taxon>
        <taxon>Fabaceae</taxon>
        <taxon>Papilionoideae</taxon>
        <taxon>50 kb inversion clade</taxon>
        <taxon>NPAAA clade</taxon>
        <taxon>indigoferoid/millettioid clade</taxon>
        <taxon>Phaseoleae</taxon>
        <taxon>Glycine</taxon>
        <taxon>Glycine subgen. Soja</taxon>
    </lineage>
</organism>
<dbReference type="Gramene" id="KRH37860">
    <property type="protein sequence ID" value="KRH37860"/>
    <property type="gene ID" value="GLYMA_09G094500"/>
</dbReference>
<evidence type="ECO:0000313" key="2">
    <source>
        <dbReference type="EMBL" id="KRH37860.1"/>
    </source>
</evidence>
<dbReference type="Proteomes" id="UP000008827">
    <property type="component" value="Chromosome 9"/>
</dbReference>
<dbReference type="AlphaFoldDB" id="A0A0R0IF55"/>
<name>A0A0R0IF55_SOYBN</name>
<dbReference type="PANTHER" id="PTHR45023:SF4">
    <property type="entry name" value="GLYCINE-RICH PROTEIN-RELATED"/>
    <property type="match status" value="1"/>
</dbReference>
<keyword evidence="4" id="KW-1185">Reference proteome</keyword>
<feature type="compositionally biased region" description="Polar residues" evidence="1">
    <location>
        <begin position="72"/>
        <end position="86"/>
    </location>
</feature>
<sequence>MAQCLKQSNRRHGQKRTRGLTQLRGRWNIICNVVPKFVGCYTHVVQRRKSKSSNEDIKDFLFGVYSSSSNSETPTSYAHDSTTSTVHPIGKKSTKRKNKEKHAKSSTKDAQFIALQQQHKERMSKMDELVKARNEQNKVEEMKIIQLKDHEMLCNMIREKYNTS</sequence>
<proteinExistence type="predicted"/>
<reference evidence="3" key="2">
    <citation type="submission" date="2018-02" db="UniProtKB">
        <authorList>
            <consortium name="EnsemblPlants"/>
        </authorList>
    </citation>
    <scope>IDENTIFICATION</scope>
    <source>
        <strain evidence="3">Williams 82</strain>
    </source>
</reference>
<protein>
    <recommendedName>
        <fullName evidence="5">No apical meristem-associated C-terminal domain-containing protein</fullName>
    </recommendedName>
</protein>
<dbReference type="EMBL" id="CM000842">
    <property type="protein sequence ID" value="KRH37860.1"/>
    <property type="molecule type" value="Genomic_DNA"/>
</dbReference>
<dbReference type="PANTHER" id="PTHR45023">
    <property type="match status" value="1"/>
</dbReference>
<feature type="compositionally biased region" description="Basic residues" evidence="1">
    <location>
        <begin position="89"/>
        <end position="105"/>
    </location>
</feature>
<evidence type="ECO:0000313" key="3">
    <source>
        <dbReference type="EnsemblPlants" id="KRH37860"/>
    </source>
</evidence>
<evidence type="ECO:0000313" key="4">
    <source>
        <dbReference type="Proteomes" id="UP000008827"/>
    </source>
</evidence>